<evidence type="ECO:0000313" key="1">
    <source>
        <dbReference type="EMBL" id="KAL2329849.1"/>
    </source>
</evidence>
<evidence type="ECO:0000313" key="2">
    <source>
        <dbReference type="Proteomes" id="UP001603857"/>
    </source>
</evidence>
<gene>
    <name evidence="1" type="ORF">Fmac_017430</name>
</gene>
<organism evidence="1 2">
    <name type="scientific">Flemingia macrophylla</name>
    <dbReference type="NCBI Taxonomy" id="520843"/>
    <lineage>
        <taxon>Eukaryota</taxon>
        <taxon>Viridiplantae</taxon>
        <taxon>Streptophyta</taxon>
        <taxon>Embryophyta</taxon>
        <taxon>Tracheophyta</taxon>
        <taxon>Spermatophyta</taxon>
        <taxon>Magnoliopsida</taxon>
        <taxon>eudicotyledons</taxon>
        <taxon>Gunneridae</taxon>
        <taxon>Pentapetalae</taxon>
        <taxon>rosids</taxon>
        <taxon>fabids</taxon>
        <taxon>Fabales</taxon>
        <taxon>Fabaceae</taxon>
        <taxon>Papilionoideae</taxon>
        <taxon>50 kb inversion clade</taxon>
        <taxon>NPAAA clade</taxon>
        <taxon>indigoferoid/millettioid clade</taxon>
        <taxon>Phaseoleae</taxon>
        <taxon>Flemingia</taxon>
    </lineage>
</organism>
<sequence length="86" mass="10029">MREEETMILRREEGEECWEATACCVAKISRWEPSYGHMAGSDYFNSIHYEERKHGLAGDICSELKQLEQKIQPTKPCQMPQFGFMP</sequence>
<protein>
    <submittedName>
        <fullName evidence="1">Uncharacterized protein</fullName>
    </submittedName>
</protein>
<accession>A0ABD1M232</accession>
<keyword evidence="2" id="KW-1185">Reference proteome</keyword>
<reference evidence="1 2" key="1">
    <citation type="submission" date="2024-08" db="EMBL/GenBank/DDBJ databases">
        <title>Insights into the chromosomal genome structure of Flemingia macrophylla.</title>
        <authorList>
            <person name="Ding Y."/>
            <person name="Zhao Y."/>
            <person name="Bi W."/>
            <person name="Wu M."/>
            <person name="Zhao G."/>
            <person name="Gong Y."/>
            <person name="Li W."/>
            <person name="Zhang P."/>
        </authorList>
    </citation>
    <scope>NUCLEOTIDE SEQUENCE [LARGE SCALE GENOMIC DNA]</scope>
    <source>
        <strain evidence="1">DYQJB</strain>
        <tissue evidence="1">Leaf</tissue>
    </source>
</reference>
<dbReference type="Proteomes" id="UP001603857">
    <property type="component" value="Unassembled WGS sequence"/>
</dbReference>
<dbReference type="EMBL" id="JBGMDY010000006">
    <property type="protein sequence ID" value="KAL2329849.1"/>
    <property type="molecule type" value="Genomic_DNA"/>
</dbReference>
<proteinExistence type="predicted"/>
<dbReference type="AlphaFoldDB" id="A0ABD1M232"/>
<comment type="caution">
    <text evidence="1">The sequence shown here is derived from an EMBL/GenBank/DDBJ whole genome shotgun (WGS) entry which is preliminary data.</text>
</comment>
<name>A0ABD1M232_9FABA</name>